<keyword evidence="1" id="KW-0812">Transmembrane</keyword>
<keyword evidence="1" id="KW-0472">Membrane</keyword>
<organism evidence="2 3">
    <name type="scientific">Tanacetum coccineum</name>
    <dbReference type="NCBI Taxonomy" id="301880"/>
    <lineage>
        <taxon>Eukaryota</taxon>
        <taxon>Viridiplantae</taxon>
        <taxon>Streptophyta</taxon>
        <taxon>Embryophyta</taxon>
        <taxon>Tracheophyta</taxon>
        <taxon>Spermatophyta</taxon>
        <taxon>Magnoliopsida</taxon>
        <taxon>eudicotyledons</taxon>
        <taxon>Gunneridae</taxon>
        <taxon>Pentapetalae</taxon>
        <taxon>asterids</taxon>
        <taxon>campanulids</taxon>
        <taxon>Asterales</taxon>
        <taxon>Asteraceae</taxon>
        <taxon>Asteroideae</taxon>
        <taxon>Anthemideae</taxon>
        <taxon>Anthemidinae</taxon>
        <taxon>Tanacetum</taxon>
    </lineage>
</organism>
<keyword evidence="3" id="KW-1185">Reference proteome</keyword>
<gene>
    <name evidence="2" type="ORF">Tco_1016650</name>
</gene>
<sequence length="420" mass="48701">MMQVVGVTCKTKVKNLQFQMGHLTDMLSNLLLLIQLLLGSGTSYWQHWYIPKEDFKRRDYPSCWQRKKAITFKLDQTSKYTADYNIMTVNKNRRHDMACDEYSRGPRIFKTCSAYWWTPLLILWPIVLYASQLQPFGNSGFSLNERRKQIVSCSRQLIQHSSEESPNTLVKLKPLNLPLMKTPRLKSGHGSSSKKFSCPTRMPSLGKLSDNKGVVSRDFCTHNILMMRHYEPSVQSQRSSNCPKRSRKEHPSHVIRNFCLCLRMLLDYAMLLARFQRCMMAIFHDMIDKTMEDFSKLPFYDTFALKKRLRFVFSGMETLWSIPFNPHIKRKIFDCGSDLIAPTGLALNACGDASDFSIGWQSRAKEKTSIFKIYTMLARLYERGLLKARSCGGSYLLKNFDIEISRQKKELENLAADHLS</sequence>
<evidence type="ECO:0000313" key="3">
    <source>
        <dbReference type="Proteomes" id="UP001151760"/>
    </source>
</evidence>
<accession>A0ABQ5FPF9</accession>
<proteinExistence type="predicted"/>
<evidence type="ECO:0000313" key="2">
    <source>
        <dbReference type="EMBL" id="GJT65170.1"/>
    </source>
</evidence>
<dbReference type="EMBL" id="BQNB010017609">
    <property type="protein sequence ID" value="GJT65170.1"/>
    <property type="molecule type" value="Genomic_DNA"/>
</dbReference>
<feature type="transmembrane region" description="Helical" evidence="1">
    <location>
        <begin position="30"/>
        <end position="50"/>
    </location>
</feature>
<dbReference type="Proteomes" id="UP001151760">
    <property type="component" value="Unassembled WGS sequence"/>
</dbReference>
<keyword evidence="1" id="KW-1133">Transmembrane helix</keyword>
<name>A0ABQ5FPF9_9ASTR</name>
<comment type="caution">
    <text evidence="2">The sequence shown here is derived from an EMBL/GenBank/DDBJ whole genome shotgun (WGS) entry which is preliminary data.</text>
</comment>
<reference evidence="2" key="1">
    <citation type="journal article" date="2022" name="Int. J. Mol. Sci.">
        <title>Draft Genome of Tanacetum Coccineum: Genomic Comparison of Closely Related Tanacetum-Family Plants.</title>
        <authorList>
            <person name="Yamashiro T."/>
            <person name="Shiraishi A."/>
            <person name="Nakayama K."/>
            <person name="Satake H."/>
        </authorList>
    </citation>
    <scope>NUCLEOTIDE SEQUENCE</scope>
</reference>
<reference evidence="2" key="2">
    <citation type="submission" date="2022-01" db="EMBL/GenBank/DDBJ databases">
        <authorList>
            <person name="Yamashiro T."/>
            <person name="Shiraishi A."/>
            <person name="Satake H."/>
            <person name="Nakayama K."/>
        </authorList>
    </citation>
    <scope>NUCLEOTIDE SEQUENCE</scope>
</reference>
<protein>
    <submittedName>
        <fullName evidence="2">Uncharacterized protein</fullName>
    </submittedName>
</protein>
<evidence type="ECO:0000256" key="1">
    <source>
        <dbReference type="SAM" id="Phobius"/>
    </source>
</evidence>